<dbReference type="PANTHER" id="PTHR34239">
    <property type="entry name" value="APPLE DOMAIN-CONTAINING PROTEIN"/>
    <property type="match status" value="1"/>
</dbReference>
<dbReference type="EMBL" id="OU896712">
    <property type="protein sequence ID" value="CAG9823022.1"/>
    <property type="molecule type" value="Genomic_DNA"/>
</dbReference>
<organism evidence="2 3">
    <name type="scientific">Phaedon cochleariae</name>
    <name type="common">Mustard beetle</name>
    <dbReference type="NCBI Taxonomy" id="80249"/>
    <lineage>
        <taxon>Eukaryota</taxon>
        <taxon>Metazoa</taxon>
        <taxon>Ecdysozoa</taxon>
        <taxon>Arthropoda</taxon>
        <taxon>Hexapoda</taxon>
        <taxon>Insecta</taxon>
        <taxon>Pterygota</taxon>
        <taxon>Neoptera</taxon>
        <taxon>Endopterygota</taxon>
        <taxon>Coleoptera</taxon>
        <taxon>Polyphaga</taxon>
        <taxon>Cucujiformia</taxon>
        <taxon>Chrysomeloidea</taxon>
        <taxon>Chrysomelidae</taxon>
        <taxon>Chrysomelinae</taxon>
        <taxon>Chrysomelini</taxon>
        <taxon>Phaedon</taxon>
    </lineage>
</organism>
<gene>
    <name evidence="2" type="ORF">PHAECO_LOCUS10279</name>
</gene>
<dbReference type="Proteomes" id="UP001153737">
    <property type="component" value="Chromosome 6"/>
</dbReference>
<sequence length="349" mass="38542">MKRKSAADLSKIRKKLRKLQKLVDDVDLSSERSVSSSESDMSSGQENNADSIMHASGSESPLDPSSGTNPPPRTEVVTTAQVHVSAEPPVSIDPEILQLLGEDPSNPIQAGVPIPEELTKRWSVYCSSGLDKDTKTQIRDHWPLAPNCPALAGPKLNNEVAPLLKDAAMKQDAFIRNLQDRVGSAMSALGVAINLLMLGNCEQKNDIISPLADCGKFLGEVHFSLANHRRFNILPNVDPNMKKVLEASKVDTTLFGSDLPERLRIAQEEAKSTQKIRIKIKPLQNPNFFHDRNNPRARMKYSAPPPPQRTATSGRAPAVRALPMRTAGQGKNPQNHRSNQRQQQNQWRR</sequence>
<feature type="compositionally biased region" description="Low complexity" evidence="1">
    <location>
        <begin position="31"/>
        <end position="43"/>
    </location>
</feature>
<evidence type="ECO:0000256" key="1">
    <source>
        <dbReference type="SAM" id="MobiDB-lite"/>
    </source>
</evidence>
<dbReference type="PANTHER" id="PTHR34239:SF2">
    <property type="entry name" value="TRANSPOSABLE ELEMENT P TRANSPOSASE_THAP9 CONSERVED DOMAIN-CONTAINING PROTEIN"/>
    <property type="match status" value="1"/>
</dbReference>
<proteinExistence type="predicted"/>
<reference evidence="2" key="2">
    <citation type="submission" date="2022-10" db="EMBL/GenBank/DDBJ databases">
        <authorList>
            <consortium name="ENA_rothamsted_submissions"/>
            <consortium name="culmorum"/>
            <person name="King R."/>
        </authorList>
    </citation>
    <scope>NUCLEOTIDE SEQUENCE</scope>
</reference>
<reference evidence="2" key="1">
    <citation type="submission" date="2022-01" db="EMBL/GenBank/DDBJ databases">
        <authorList>
            <person name="King R."/>
        </authorList>
    </citation>
    <scope>NUCLEOTIDE SEQUENCE</scope>
</reference>
<feature type="region of interest" description="Disordered" evidence="1">
    <location>
        <begin position="283"/>
        <end position="349"/>
    </location>
</feature>
<feature type="compositionally biased region" description="Low complexity" evidence="1">
    <location>
        <begin position="332"/>
        <end position="349"/>
    </location>
</feature>
<protein>
    <submittedName>
        <fullName evidence="2">Uncharacterized protein</fullName>
    </submittedName>
</protein>
<feature type="compositionally biased region" description="Polar residues" evidence="1">
    <location>
        <begin position="57"/>
        <end position="68"/>
    </location>
</feature>
<evidence type="ECO:0000313" key="3">
    <source>
        <dbReference type="Proteomes" id="UP001153737"/>
    </source>
</evidence>
<dbReference type="AlphaFoldDB" id="A0A9N9SIF7"/>
<accession>A0A9N9SIF7</accession>
<dbReference type="OrthoDB" id="6752568at2759"/>
<feature type="region of interest" description="Disordered" evidence="1">
    <location>
        <begin position="21"/>
        <end position="74"/>
    </location>
</feature>
<keyword evidence="3" id="KW-1185">Reference proteome</keyword>
<name>A0A9N9SIF7_PHACE</name>
<evidence type="ECO:0000313" key="2">
    <source>
        <dbReference type="EMBL" id="CAG9823022.1"/>
    </source>
</evidence>